<dbReference type="AlphaFoldDB" id="A0A4R3Y7Y4"/>
<keyword evidence="3 4" id="KW-0408">Iron</keyword>
<dbReference type="Pfam" id="PF01491">
    <property type="entry name" value="Frataxin_Cyay"/>
    <property type="match status" value="1"/>
</dbReference>
<comment type="function">
    <text evidence="4">Involved in iron-sulfur (Fe-S) cluster assembly. May act as a regulator of Fe-S biogenesis.</text>
</comment>
<evidence type="ECO:0000256" key="1">
    <source>
        <dbReference type="ARBA" id="ARBA00008183"/>
    </source>
</evidence>
<dbReference type="GO" id="GO:0008199">
    <property type="term" value="F:ferric iron binding"/>
    <property type="evidence" value="ECO:0007669"/>
    <property type="project" value="InterPro"/>
</dbReference>
<dbReference type="GO" id="GO:0008198">
    <property type="term" value="F:ferrous iron binding"/>
    <property type="evidence" value="ECO:0007669"/>
    <property type="project" value="TreeGrafter"/>
</dbReference>
<keyword evidence="6" id="KW-1185">Reference proteome</keyword>
<organism evidence="5 6">
    <name type="scientific">Sulfurirhabdus autotrophica</name>
    <dbReference type="NCBI Taxonomy" id="1706046"/>
    <lineage>
        <taxon>Bacteria</taxon>
        <taxon>Pseudomonadati</taxon>
        <taxon>Pseudomonadota</taxon>
        <taxon>Betaproteobacteria</taxon>
        <taxon>Nitrosomonadales</taxon>
        <taxon>Sulfuricellaceae</taxon>
        <taxon>Sulfurirhabdus</taxon>
    </lineage>
</organism>
<dbReference type="SUPFAM" id="SSF55387">
    <property type="entry name" value="Frataxin/Nqo15-like"/>
    <property type="match status" value="1"/>
</dbReference>
<dbReference type="Proteomes" id="UP000295367">
    <property type="component" value="Unassembled WGS sequence"/>
</dbReference>
<dbReference type="HAMAP" id="MF_00142">
    <property type="entry name" value="CyaY"/>
    <property type="match status" value="1"/>
</dbReference>
<dbReference type="PROSITE" id="PS01344">
    <property type="entry name" value="FRATAXIN_1"/>
    <property type="match status" value="1"/>
</dbReference>
<dbReference type="InterPro" id="IPR047584">
    <property type="entry name" value="CyaY"/>
</dbReference>
<protein>
    <recommendedName>
        <fullName evidence="4">Iron-sulfur cluster assembly protein CyaY</fullName>
    </recommendedName>
</protein>
<dbReference type="NCBIfam" id="TIGR03421">
    <property type="entry name" value="FeS_CyaY"/>
    <property type="match status" value="1"/>
</dbReference>
<comment type="similarity">
    <text evidence="1 4">Belongs to the frataxin family.</text>
</comment>
<dbReference type="OrthoDB" id="285675at2"/>
<dbReference type="RefSeq" id="WP_124945223.1">
    <property type="nucleotide sequence ID" value="NZ_BHVT01000009.1"/>
</dbReference>
<proteinExistence type="inferred from homology"/>
<evidence type="ECO:0000313" key="5">
    <source>
        <dbReference type="EMBL" id="TCV86393.1"/>
    </source>
</evidence>
<evidence type="ECO:0000256" key="4">
    <source>
        <dbReference type="HAMAP-Rule" id="MF_00142"/>
    </source>
</evidence>
<dbReference type="InterPro" id="IPR020895">
    <property type="entry name" value="Frataxin_CS"/>
</dbReference>
<name>A0A4R3Y7Y4_9PROT</name>
<dbReference type="GO" id="GO:0016226">
    <property type="term" value="P:iron-sulfur cluster assembly"/>
    <property type="evidence" value="ECO:0007669"/>
    <property type="project" value="UniProtKB-UniRule"/>
</dbReference>
<evidence type="ECO:0000313" key="6">
    <source>
        <dbReference type="Proteomes" id="UP000295367"/>
    </source>
</evidence>
<dbReference type="InterPro" id="IPR036524">
    <property type="entry name" value="Frataxin/CyaY_sf"/>
</dbReference>
<dbReference type="InterPro" id="IPR002908">
    <property type="entry name" value="Frataxin/CyaY"/>
</dbReference>
<dbReference type="PANTHER" id="PTHR16821:SF2">
    <property type="entry name" value="FRATAXIN, MITOCHONDRIAL"/>
    <property type="match status" value="1"/>
</dbReference>
<evidence type="ECO:0000256" key="2">
    <source>
        <dbReference type="ARBA" id="ARBA00022723"/>
    </source>
</evidence>
<dbReference type="Gene3D" id="3.30.920.10">
    <property type="entry name" value="Frataxin/CyaY"/>
    <property type="match status" value="1"/>
</dbReference>
<reference evidence="5 6" key="1">
    <citation type="submission" date="2019-03" db="EMBL/GenBank/DDBJ databases">
        <title>Genomic Encyclopedia of Type Strains, Phase IV (KMG-IV): sequencing the most valuable type-strain genomes for metagenomic binning, comparative biology and taxonomic classification.</title>
        <authorList>
            <person name="Goeker M."/>
        </authorList>
    </citation>
    <scope>NUCLEOTIDE SEQUENCE [LARGE SCALE GENOMIC DNA]</scope>
    <source>
        <strain evidence="5 6">DSM 100309</strain>
    </source>
</reference>
<dbReference type="SMART" id="SM01219">
    <property type="entry name" value="Frataxin_Cyay"/>
    <property type="match status" value="1"/>
</dbReference>
<dbReference type="PROSITE" id="PS50810">
    <property type="entry name" value="FRATAXIN_2"/>
    <property type="match status" value="1"/>
</dbReference>
<dbReference type="EMBL" id="SMCO01000007">
    <property type="protein sequence ID" value="TCV86393.1"/>
    <property type="molecule type" value="Genomic_DNA"/>
</dbReference>
<gene>
    <name evidence="4" type="primary">cyaY</name>
    <name evidence="5" type="ORF">EDC63_10781</name>
</gene>
<sequence length="107" mass="12093">MTENEYNQLTEKTFKQIEEALDAVTHVDIDYELSGGGILELEFENGSKIIVNRQGAVQEMWVAAKSGGFHYKWQDDAWLNTRNNTELMSELSRLISEQAGVPVKLSS</sequence>
<evidence type="ECO:0000256" key="3">
    <source>
        <dbReference type="ARBA" id="ARBA00023004"/>
    </source>
</evidence>
<keyword evidence="2 4" id="KW-0479">Metal-binding</keyword>
<comment type="caution">
    <text evidence="5">The sequence shown here is derived from an EMBL/GenBank/DDBJ whole genome shotgun (WGS) entry which is preliminary data.</text>
</comment>
<dbReference type="GO" id="GO:0005829">
    <property type="term" value="C:cytosol"/>
    <property type="evidence" value="ECO:0007669"/>
    <property type="project" value="TreeGrafter"/>
</dbReference>
<accession>A0A4R3Y7Y4</accession>
<dbReference type="PANTHER" id="PTHR16821">
    <property type="entry name" value="FRATAXIN"/>
    <property type="match status" value="1"/>
</dbReference>